<evidence type="ECO:0000313" key="14">
    <source>
        <dbReference type="EMBL" id="VVM04483.1"/>
    </source>
</evidence>
<dbReference type="PRINTS" id="PR00344">
    <property type="entry name" value="BCTRLSENSOR"/>
</dbReference>
<keyword evidence="11" id="KW-0812">Transmembrane</keyword>
<dbReference type="EMBL" id="CABFVA020000004">
    <property type="protein sequence ID" value="VVM04483.1"/>
    <property type="molecule type" value="Genomic_DNA"/>
</dbReference>
<dbReference type="SUPFAM" id="SSF47384">
    <property type="entry name" value="Homodimeric domain of signal transducing histidine kinase"/>
    <property type="match status" value="1"/>
</dbReference>
<dbReference type="CDD" id="cd00075">
    <property type="entry name" value="HATPase"/>
    <property type="match status" value="1"/>
</dbReference>
<evidence type="ECO:0000256" key="1">
    <source>
        <dbReference type="ARBA" id="ARBA00000085"/>
    </source>
</evidence>
<evidence type="ECO:0000256" key="3">
    <source>
        <dbReference type="ARBA" id="ARBA00012438"/>
    </source>
</evidence>
<evidence type="ECO:0000256" key="4">
    <source>
        <dbReference type="ARBA" id="ARBA00022475"/>
    </source>
</evidence>
<name>A0A5E6MG16_9BACT</name>
<dbReference type="CDD" id="cd00082">
    <property type="entry name" value="HisKA"/>
    <property type="match status" value="1"/>
</dbReference>
<dbReference type="Gene3D" id="3.30.565.10">
    <property type="entry name" value="Histidine kinase-like ATPase, C-terminal domain"/>
    <property type="match status" value="1"/>
</dbReference>
<evidence type="ECO:0000256" key="9">
    <source>
        <dbReference type="ARBA" id="ARBA00023026"/>
    </source>
</evidence>
<organism evidence="14 15">
    <name type="scientific">Methylacidimicrobium tartarophylax</name>
    <dbReference type="NCBI Taxonomy" id="1041768"/>
    <lineage>
        <taxon>Bacteria</taxon>
        <taxon>Pseudomonadati</taxon>
        <taxon>Verrucomicrobiota</taxon>
        <taxon>Methylacidimicrobium</taxon>
    </lineage>
</organism>
<dbReference type="SUPFAM" id="SSF55874">
    <property type="entry name" value="ATPase domain of HSP90 chaperone/DNA topoisomerase II/histidine kinase"/>
    <property type="match status" value="1"/>
</dbReference>
<keyword evidence="15" id="KW-1185">Reference proteome</keyword>
<evidence type="ECO:0000259" key="13">
    <source>
        <dbReference type="PROSITE" id="PS50109"/>
    </source>
</evidence>
<evidence type="ECO:0000256" key="11">
    <source>
        <dbReference type="SAM" id="Phobius"/>
    </source>
</evidence>
<dbReference type="InterPro" id="IPR005467">
    <property type="entry name" value="His_kinase_dom"/>
</dbReference>
<dbReference type="SMART" id="SM00388">
    <property type="entry name" value="HisKA"/>
    <property type="match status" value="1"/>
</dbReference>
<dbReference type="InterPro" id="IPR036097">
    <property type="entry name" value="HisK_dim/P_sf"/>
</dbReference>
<evidence type="ECO:0000313" key="15">
    <source>
        <dbReference type="Proteomes" id="UP000334923"/>
    </source>
</evidence>
<feature type="signal peptide" evidence="12">
    <location>
        <begin position="1"/>
        <end position="23"/>
    </location>
</feature>
<keyword evidence="6 14" id="KW-0808">Transferase</keyword>
<sequence>MFRSMRGRLIVLLLLLGVATASAGALMVALFFQSTTARTGQAQAESGRACDSILEGYRSVMGRSPGDASEVPAALLRAELTELIRHALQDRPGIEGGIWRKGTGSLAYGYPTYPGERPKTDVPEAELPRIEAANRLSLTQNRQIVQRYAFPSQTLLVTAAPLHGPVVGLTAWTMTRVFPFAGRSYRLLMAGLTTLFATVLVAVGLLTSFTLSWSRHVGRMENALQAHDLTDLPVLDPTGERELDRIVSALNDAGARLSEARRKADGLSRQVAAAERLAAIGRVSAGIAHEIRNPIAAMRLKAENALSGDGRSKDSALGMILGQIERLDALIRRLLSVTEKEKLRCEAVELEPFLASCISALAELAKANGVVLVSCSEAKGGWFDPEQVRRALDNLLRNAIEAAPGETEVTLRAHPTPEGLVFSVHDEGSGPPTRVREQLFEPFVTGRAGGTGLGLSIVREVASAHGGTARLLDKGVGTTFELVLPWPRS</sequence>
<dbReference type="AlphaFoldDB" id="A0A5E6MG16"/>
<evidence type="ECO:0000256" key="5">
    <source>
        <dbReference type="ARBA" id="ARBA00022553"/>
    </source>
</evidence>
<dbReference type="OrthoDB" id="178489at2"/>
<keyword evidence="4" id="KW-1003">Cell membrane</keyword>
<dbReference type="EC" id="2.7.13.3" evidence="3"/>
<feature type="chain" id="PRO_5022759417" description="histidine kinase" evidence="12">
    <location>
        <begin position="24"/>
        <end position="489"/>
    </location>
</feature>
<dbReference type="GO" id="GO:0005886">
    <property type="term" value="C:plasma membrane"/>
    <property type="evidence" value="ECO:0007669"/>
    <property type="project" value="UniProtKB-SubCell"/>
</dbReference>
<protein>
    <recommendedName>
        <fullName evidence="3">histidine kinase</fullName>
        <ecNumber evidence="3">2.7.13.3</ecNumber>
    </recommendedName>
</protein>
<dbReference type="PANTHER" id="PTHR44936">
    <property type="entry name" value="SENSOR PROTEIN CREC"/>
    <property type="match status" value="1"/>
</dbReference>
<proteinExistence type="predicted"/>
<evidence type="ECO:0000256" key="7">
    <source>
        <dbReference type="ARBA" id="ARBA00022777"/>
    </source>
</evidence>
<keyword evidence="9" id="KW-0843">Virulence</keyword>
<dbReference type="PANTHER" id="PTHR44936:SF9">
    <property type="entry name" value="SENSOR PROTEIN CREC"/>
    <property type="match status" value="1"/>
</dbReference>
<keyword evidence="12" id="KW-0732">Signal</keyword>
<evidence type="ECO:0000256" key="6">
    <source>
        <dbReference type="ARBA" id="ARBA00022679"/>
    </source>
</evidence>
<keyword evidence="11" id="KW-1133">Transmembrane helix</keyword>
<accession>A0A5E6MG16</accession>
<evidence type="ECO:0000256" key="10">
    <source>
        <dbReference type="SAM" id="Coils"/>
    </source>
</evidence>
<dbReference type="InterPro" id="IPR050980">
    <property type="entry name" value="2C_sensor_his_kinase"/>
</dbReference>
<keyword evidence="7 14" id="KW-0418">Kinase</keyword>
<comment type="catalytic activity">
    <reaction evidence="1">
        <text>ATP + protein L-histidine = ADP + protein N-phospho-L-histidine.</text>
        <dbReference type="EC" id="2.7.13.3"/>
    </reaction>
</comment>
<keyword evidence="11" id="KW-0472">Membrane</keyword>
<dbReference type="GO" id="GO:0000155">
    <property type="term" value="F:phosphorelay sensor kinase activity"/>
    <property type="evidence" value="ECO:0007669"/>
    <property type="project" value="InterPro"/>
</dbReference>
<comment type="subcellular location">
    <subcellularLocation>
        <location evidence="2">Cell membrane</location>
        <topology evidence="2">Multi-pass membrane protein</topology>
    </subcellularLocation>
</comment>
<dbReference type="Pfam" id="PF02518">
    <property type="entry name" value="HATPase_c"/>
    <property type="match status" value="1"/>
</dbReference>
<dbReference type="SMART" id="SM00387">
    <property type="entry name" value="HATPase_c"/>
    <property type="match status" value="1"/>
</dbReference>
<dbReference type="InterPro" id="IPR004358">
    <property type="entry name" value="Sig_transdc_His_kin-like_C"/>
</dbReference>
<dbReference type="InterPro" id="IPR003594">
    <property type="entry name" value="HATPase_dom"/>
</dbReference>
<gene>
    <name evidence="14" type="primary">zraS</name>
    <name evidence="14" type="synonym">hydH</name>
    <name evidence="14" type="ORF">MAMT_00116</name>
</gene>
<dbReference type="RefSeq" id="WP_142659003.1">
    <property type="nucleotide sequence ID" value="NZ_CABFVA020000004.1"/>
</dbReference>
<feature type="domain" description="Histidine kinase" evidence="13">
    <location>
        <begin position="286"/>
        <end position="488"/>
    </location>
</feature>
<keyword evidence="5" id="KW-0597">Phosphoprotein</keyword>
<evidence type="ECO:0000256" key="12">
    <source>
        <dbReference type="SAM" id="SignalP"/>
    </source>
</evidence>
<evidence type="ECO:0000256" key="8">
    <source>
        <dbReference type="ARBA" id="ARBA00023012"/>
    </source>
</evidence>
<dbReference type="Proteomes" id="UP000334923">
    <property type="component" value="Unassembled WGS sequence"/>
</dbReference>
<dbReference type="InterPro" id="IPR036890">
    <property type="entry name" value="HATPase_C_sf"/>
</dbReference>
<reference evidence="14 15" key="1">
    <citation type="submission" date="2019-09" db="EMBL/GenBank/DDBJ databases">
        <authorList>
            <person name="Cremers G."/>
        </authorList>
    </citation>
    <scope>NUCLEOTIDE SEQUENCE [LARGE SCALE GENOMIC DNA]</scope>
    <source>
        <strain evidence="14">4A</strain>
    </source>
</reference>
<dbReference type="InterPro" id="IPR003661">
    <property type="entry name" value="HisK_dim/P_dom"/>
</dbReference>
<dbReference type="Pfam" id="PF00512">
    <property type="entry name" value="HisKA"/>
    <property type="match status" value="1"/>
</dbReference>
<evidence type="ECO:0000256" key="2">
    <source>
        <dbReference type="ARBA" id="ARBA00004651"/>
    </source>
</evidence>
<feature type="transmembrane region" description="Helical" evidence="11">
    <location>
        <begin position="187"/>
        <end position="211"/>
    </location>
</feature>
<feature type="coiled-coil region" evidence="10">
    <location>
        <begin position="250"/>
        <end position="277"/>
    </location>
</feature>
<keyword evidence="8" id="KW-0902">Two-component regulatory system</keyword>
<dbReference type="Gene3D" id="1.10.287.130">
    <property type="match status" value="1"/>
</dbReference>
<dbReference type="PROSITE" id="PS50109">
    <property type="entry name" value="HIS_KIN"/>
    <property type="match status" value="1"/>
</dbReference>
<keyword evidence="10" id="KW-0175">Coiled coil</keyword>